<evidence type="ECO:0000313" key="4">
    <source>
        <dbReference type="EMBL" id="MBC6678306.1"/>
    </source>
</evidence>
<dbReference type="PANTHER" id="PTHR34982">
    <property type="entry name" value="YOP PROTEINS TRANSLOCATION PROTEIN L"/>
    <property type="match status" value="1"/>
</dbReference>
<evidence type="ECO:0000256" key="3">
    <source>
        <dbReference type="SAM" id="Coils"/>
    </source>
</evidence>
<dbReference type="PANTHER" id="PTHR34982:SF1">
    <property type="entry name" value="FLAGELLAR ASSEMBLY PROTEIN FLIH"/>
    <property type="match status" value="1"/>
</dbReference>
<dbReference type="GO" id="GO:0015031">
    <property type="term" value="P:protein transport"/>
    <property type="evidence" value="ECO:0007669"/>
    <property type="project" value="UniProtKB-KW"/>
</dbReference>
<comment type="caution">
    <text evidence="4">The sequence shown here is derived from an EMBL/GenBank/DDBJ whole genome shotgun (WGS) entry which is preliminary data.</text>
</comment>
<dbReference type="GO" id="GO:0009288">
    <property type="term" value="C:bacterial-type flagellum"/>
    <property type="evidence" value="ECO:0007669"/>
    <property type="project" value="InterPro"/>
</dbReference>
<dbReference type="PRINTS" id="PR01003">
    <property type="entry name" value="FLGFLIH"/>
</dbReference>
<reference evidence="4" key="1">
    <citation type="submission" date="2020-08" db="EMBL/GenBank/DDBJ databases">
        <title>Genome public.</title>
        <authorList>
            <person name="Liu C."/>
            <person name="Sun Q."/>
        </authorList>
    </citation>
    <scope>NUCLEOTIDE SEQUENCE</scope>
    <source>
        <strain evidence="4">BX12</strain>
    </source>
</reference>
<keyword evidence="2" id="KW-0653">Protein transport</keyword>
<keyword evidence="3" id="KW-0175">Coiled coil</keyword>
<dbReference type="AlphaFoldDB" id="A0A923NHV3"/>
<dbReference type="GO" id="GO:0005829">
    <property type="term" value="C:cytosol"/>
    <property type="evidence" value="ECO:0007669"/>
    <property type="project" value="TreeGrafter"/>
</dbReference>
<evidence type="ECO:0000256" key="2">
    <source>
        <dbReference type="ARBA" id="ARBA00022927"/>
    </source>
</evidence>
<dbReference type="InterPro" id="IPR000563">
    <property type="entry name" value="Flag_FliH"/>
</dbReference>
<evidence type="ECO:0000256" key="1">
    <source>
        <dbReference type="ARBA" id="ARBA00022448"/>
    </source>
</evidence>
<protein>
    <recommendedName>
        <fullName evidence="6">Flagellar assembly protein FliH/Type III secretion system HrpE domain-containing protein</fullName>
    </recommendedName>
</protein>
<dbReference type="EMBL" id="JACRYT010000001">
    <property type="protein sequence ID" value="MBC6678306.1"/>
    <property type="molecule type" value="Genomic_DNA"/>
</dbReference>
<sequence>MISLYRILRAEDAQKKALASDCILPELEMEAPLLSETELEPIQEKRAPQRLHGEILLENAVKKAEALLERARLEAETIKKDAFDQGYQEGLKAGEKDGKKQAYEEHQEMLRTEIRQLEEKIGQYVEEMSRKKEQVLEEYLDDLKNISLVIGEKIVQTSLKSSSEVVKRMILAATEKLKKTAWAKIYVAKTNEELDVQGDMQLLKELEKLSDNVKIIVMEDVEPGACIIELPQEIIDISAGTQLENIREILNNARL</sequence>
<keyword evidence="1" id="KW-0813">Transport</keyword>
<dbReference type="InterPro" id="IPR051472">
    <property type="entry name" value="T3SS_Stator/FliH"/>
</dbReference>
<keyword evidence="5" id="KW-1185">Reference proteome</keyword>
<feature type="coiled-coil region" evidence="3">
    <location>
        <begin position="54"/>
        <end position="134"/>
    </location>
</feature>
<evidence type="ECO:0008006" key="6">
    <source>
        <dbReference type="Google" id="ProtNLM"/>
    </source>
</evidence>
<dbReference type="Proteomes" id="UP000602647">
    <property type="component" value="Unassembled WGS sequence"/>
</dbReference>
<evidence type="ECO:0000313" key="5">
    <source>
        <dbReference type="Proteomes" id="UP000602647"/>
    </source>
</evidence>
<accession>A0A923NHV3</accession>
<name>A0A923NHV3_9FIRM</name>
<proteinExistence type="predicted"/>
<gene>
    <name evidence="4" type="ORF">H9L42_00480</name>
</gene>
<organism evidence="4 5">
    <name type="scientific">Zhenpiania hominis</name>
    <dbReference type="NCBI Taxonomy" id="2763644"/>
    <lineage>
        <taxon>Bacteria</taxon>
        <taxon>Bacillati</taxon>
        <taxon>Bacillota</taxon>
        <taxon>Clostridia</taxon>
        <taxon>Peptostreptococcales</taxon>
        <taxon>Anaerovoracaceae</taxon>
        <taxon>Zhenpiania</taxon>
    </lineage>
</organism>
<dbReference type="GO" id="GO:0003774">
    <property type="term" value="F:cytoskeletal motor activity"/>
    <property type="evidence" value="ECO:0007669"/>
    <property type="project" value="InterPro"/>
</dbReference>
<dbReference type="GO" id="GO:0071973">
    <property type="term" value="P:bacterial-type flagellum-dependent cell motility"/>
    <property type="evidence" value="ECO:0007669"/>
    <property type="project" value="InterPro"/>
</dbReference>